<feature type="region of interest" description="Disordered" evidence="1">
    <location>
        <begin position="1701"/>
        <end position="1747"/>
    </location>
</feature>
<dbReference type="PANTHER" id="PTHR46005:SF4">
    <property type="entry name" value="RHO GTPASE-ACTIVATING PROTEIN 190"/>
    <property type="match status" value="1"/>
</dbReference>
<dbReference type="Pfam" id="PF23083">
    <property type="entry name" value="FF_RHG35_4th"/>
    <property type="match status" value="1"/>
</dbReference>
<feature type="compositionally biased region" description="Polar residues" evidence="1">
    <location>
        <begin position="1897"/>
        <end position="1913"/>
    </location>
</feature>
<dbReference type="Proteomes" id="UP000790347">
    <property type="component" value="Unassembled WGS sequence"/>
</dbReference>
<dbReference type="SMART" id="SM00324">
    <property type="entry name" value="RhoGAP"/>
    <property type="match status" value="1"/>
</dbReference>
<feature type="compositionally biased region" description="Polar residues" evidence="1">
    <location>
        <begin position="1589"/>
        <end position="1609"/>
    </location>
</feature>
<feature type="region of interest" description="Disordered" evidence="1">
    <location>
        <begin position="1998"/>
        <end position="2100"/>
    </location>
</feature>
<feature type="compositionally biased region" description="Basic residues" evidence="1">
    <location>
        <begin position="1"/>
        <end position="14"/>
    </location>
</feature>
<dbReference type="InterPro" id="IPR045786">
    <property type="entry name" value="RhoGAP_pG1_pG2"/>
</dbReference>
<evidence type="ECO:0000256" key="1">
    <source>
        <dbReference type="SAM" id="MobiDB-lite"/>
    </source>
</evidence>
<dbReference type="CDD" id="cd22207">
    <property type="entry name" value="pseudoGTPaseD_p190RhoGAP"/>
    <property type="match status" value="1"/>
</dbReference>
<feature type="compositionally biased region" description="Low complexity" evidence="1">
    <location>
        <begin position="1820"/>
        <end position="1830"/>
    </location>
</feature>
<dbReference type="Pfam" id="PF19518">
    <property type="entry name" value="RhoGAP_pG1_pG2"/>
    <property type="match status" value="2"/>
</dbReference>
<name>A0A922I2A7_DERFA</name>
<dbReference type="Pfam" id="PF16512">
    <property type="entry name" value="RhoGAP-FF1"/>
    <property type="match status" value="1"/>
</dbReference>
<dbReference type="SUPFAM" id="SSF48350">
    <property type="entry name" value="GTPase activation domain, GAP"/>
    <property type="match status" value="1"/>
</dbReference>
<dbReference type="Gene3D" id="3.40.50.300">
    <property type="entry name" value="P-loop containing nucleotide triphosphate hydrolases"/>
    <property type="match status" value="1"/>
</dbReference>
<feature type="compositionally biased region" description="Acidic residues" evidence="1">
    <location>
        <begin position="1513"/>
        <end position="1528"/>
    </location>
</feature>
<feature type="region of interest" description="Disordered" evidence="1">
    <location>
        <begin position="1488"/>
        <end position="1609"/>
    </location>
</feature>
<dbReference type="PANTHER" id="PTHR46005">
    <property type="entry name" value="RHO GTPASE-ACTIVATING PROTEIN 190"/>
    <property type="match status" value="1"/>
</dbReference>
<dbReference type="InterPro" id="IPR027417">
    <property type="entry name" value="P-loop_NTPase"/>
</dbReference>
<feature type="compositionally biased region" description="Basic and acidic residues" evidence="1">
    <location>
        <begin position="1562"/>
        <end position="1588"/>
    </location>
</feature>
<accession>A0A922I2A7</accession>
<protein>
    <recommendedName>
        <fullName evidence="7">Rho GTPase-activating protein 190</fullName>
    </recommendedName>
</protein>
<feature type="region of interest" description="Disordered" evidence="1">
    <location>
        <begin position="1434"/>
        <end position="1453"/>
    </location>
</feature>
<comment type="caution">
    <text evidence="5">The sequence shown here is derived from an EMBL/GenBank/DDBJ whole genome shotgun (WGS) entry which is preliminary data.</text>
</comment>
<feature type="region of interest" description="Disordered" evidence="1">
    <location>
        <begin position="1807"/>
        <end position="1833"/>
    </location>
</feature>
<feature type="compositionally biased region" description="Basic residues" evidence="1">
    <location>
        <begin position="1488"/>
        <end position="1500"/>
    </location>
</feature>
<dbReference type="InterPro" id="IPR032835">
    <property type="entry name" value="RhoGAP-FF1"/>
</dbReference>
<dbReference type="InterPro" id="IPR008936">
    <property type="entry name" value="Rho_GTPase_activation_prot"/>
</dbReference>
<feature type="region of interest" description="Disordered" evidence="1">
    <location>
        <begin position="1065"/>
        <end position="1086"/>
    </location>
</feature>
<dbReference type="InterPro" id="IPR039007">
    <property type="entry name" value="pG1"/>
</dbReference>
<dbReference type="InterPro" id="IPR000198">
    <property type="entry name" value="RhoGAP_dom"/>
</dbReference>
<dbReference type="GO" id="GO:0008361">
    <property type="term" value="P:regulation of cell size"/>
    <property type="evidence" value="ECO:0007669"/>
    <property type="project" value="TreeGrafter"/>
</dbReference>
<dbReference type="InterPro" id="IPR051978">
    <property type="entry name" value="Rho-GAP_domain"/>
</dbReference>
<dbReference type="EMBL" id="ASGP02000003">
    <property type="protein sequence ID" value="KAH9517740.1"/>
    <property type="molecule type" value="Genomic_DNA"/>
</dbReference>
<reference evidence="5" key="2">
    <citation type="journal article" date="2022" name="Res Sq">
        <title>Comparative Genomics Reveals Insights into the Divergent Evolution of Astigmatic Mites and Household Pest Adaptations.</title>
        <authorList>
            <person name="Xiong Q."/>
            <person name="Wan A.T.-Y."/>
            <person name="Liu X.-Y."/>
            <person name="Fung C.S.-H."/>
            <person name="Xiao X."/>
            <person name="Malainual N."/>
            <person name="Hou J."/>
            <person name="Wang L."/>
            <person name="Wang M."/>
            <person name="Yang K."/>
            <person name="Cui Y."/>
            <person name="Leung E."/>
            <person name="Nong W."/>
            <person name="Shin S.-K."/>
            <person name="Au S."/>
            <person name="Jeong K.Y."/>
            <person name="Chew F.T."/>
            <person name="Hui J."/>
            <person name="Leung T.F."/>
            <person name="Tungtrongchitr A."/>
            <person name="Zhong N."/>
            <person name="Liu Z."/>
            <person name="Tsui S."/>
        </authorList>
    </citation>
    <scope>NUCLEOTIDE SEQUENCE</scope>
    <source>
        <strain evidence="5">Derf</strain>
        <tissue evidence="5">Whole organism</tissue>
    </source>
</reference>
<evidence type="ECO:0000259" key="3">
    <source>
        <dbReference type="PROSITE" id="PS51852"/>
    </source>
</evidence>
<feature type="domain" description="PG1 pseudoGTPase" evidence="3">
    <location>
        <begin position="611"/>
        <end position="784"/>
    </location>
</feature>
<dbReference type="Pfam" id="PF00620">
    <property type="entry name" value="RhoGAP"/>
    <property type="match status" value="1"/>
</dbReference>
<dbReference type="PROSITE" id="PS51853">
    <property type="entry name" value="PG2"/>
    <property type="match status" value="1"/>
</dbReference>
<dbReference type="GO" id="GO:0007266">
    <property type="term" value="P:Rho protein signal transduction"/>
    <property type="evidence" value="ECO:0007669"/>
    <property type="project" value="TreeGrafter"/>
</dbReference>
<sequence length="2304" mass="262251">MSRKNDHHHHHDHRRPFDTITGGHYGGGGGGGRMFCISVVGLSGTEKEKGCLGVGKSCLCNRFIRPQADEYNRDHISILSQPDFSGPIVNNEHWLYWGETRKCTDEGFELTFSIVEQTEFVDDACFQPFRSGKTIELYHKRCAATRLNSAEKLMYICKNQLGIEKEYEQHYLPDGKFNVDGFICVFDVSQIQGRTIERQIELTALILNSLLKTKKPVVLATTKNDEYSERYVREAEKLVNRREFKGLIPLVETSAHDNVNVDMAFWACVQRDWTKGKTKILSYHEAFQRQQDRLEIVNDAYLTLIKSNITDYRIHWNNTYSNLSQSQDFITYCDLFGQESAQQTFKRHVKKLKEEYVCRKIDMYLRRLPKLFSEMLPDLESFGHDRSWLAVQQILHQHPLFDNNFVLNESLSWQEMDDTNETRIPFDLLQTPEAEKSYLDHLATLLAEDHLRSLRYQFSELLRETSVVPGQPLREIRDQLKGRECVESLPESELKLIYDEYQKILQQDARDQLNELFLERVSLFLQFSTGKTLTQEDLAAISHELSKDDRWLTLDLIPQDRQLALIRHLGFLQWPIKEHCSAGQTCVDLNIEAYHASLAKRNPRNLFWNHDLEKIQIKFIVFGSSTYADNLATVVKAMCPSLEQENPRVHYEMETMPSNESSNIITIRPFANPLQSEAYLCVYSSRASLDFLFKTLEHSLLADLQYGNLHPTGLPLVLLLACTPDTSAKERNYLREEGANRSQCLQCAFFDVTSNEPHARFKSDELLRALIFLSESLIRRAEMSHIYGGPNNSLLSNHSIPEGALNPEIRILISLMCGDPLSPARFLESLILMDGLANLNFYPVSDHSFVTDIGFLLSIDDENNDNNNLSLNQHEIPSCYVEFVVSSYHSSYTIKEELFYGNILVYWSKRQASFANMSALASITASLMPIHILALVENELRPSKLSHQLVAKGKELADQLQAHFRISTLGSEMAKCISSFLNYCLQNKHLIEKNLQIANTATTNVVGIENQFDPQSSADDCFIGTNPGDANFESIIQQQTHLNDHCESPSKLLADSIYEKLPEDQQLSKIHQPSSSSSTNKLHSNEYPSSFLVRHRGTTHTKRYSPDDILDSSSSSIVAIQEQMEHIPHFLNPLFNANETTTTTTAIPTTTTTTTTTTGEHLLKPSEMIRQRKQHMNNNHNYYNLQSYPSADSLDRIYALDSHYQHSHYYFGDGDGSNVHHHHHHHVDNNNDDNDIITNTTTHLPAHYVYRPSVQRSHMIASDGHSNFIDRTIESLPPRPASSAHVMIPTNRNNHHHHNPPPYSRIAISPPPAYKIHAQHYQFEMNNDDLDSNQLYSNYYHHHHNEEPPLEPNTLAYYQRKYYPPPLPLQQSQVHHHHHELYSTFRIHQQSSSSSFTTNFNDKHHSTANHSILMPNDVHTRNSQLIYATTGRHFHPSQQQQQFSRSPHFHYHQQQNILRNKSAFQSTTTSSELSQYLDDERLSLHCKLQNKKKKKKHSFKTRSSSLSHRMATADEEDEDDDDDDNHDDDDGHHQSSKLMFDNGKDKSSSRSLLNRTRHRNRKTDERSLNRSSKLYRDIDSKSNKDVNKTRSSGNLNSLDDTKTLTGNNDNYESEMAMVQTNNVNDDINDDDEDNDNDDVVIDDEDGHESCVSSDTSSADENLNATADKFAVISGWAYHQNQNQNNNNNRSPTNVASIHNRSMLDQWPPPSSTSSSIVQHVPTTTITNNNNNDENSTSSERSKAPGKIDIKKYNNLSDAIGRLNLHSPLGPTTRSSHSTFDDISKPMAIFDDSRILLNKRERISIKHSLSTKDNDSESDVSDSTNNNNINNEQQTTEMINLNERLKFNSLKQPSTIGPLRQNSSNNNNNSGSSSNKKTQNKKSRRITPVPVAPPRLPSSANSSNAVTPTSSGVGKSFTSFSSYDDNNSIINDNKSLNITTTTTTTTMVNSGSINNNNNNQDNTFIDTTNGNDGKISMDSGELRRTRWHQFSKLFSLPADNESGISIDDNSIDAGSEETSISHSINPAAAAAIAASKTSGQNSNNNNNNNSNGEKAKFLKRKKMKEEERKQRKSIKENNNNSSRNRSRSKGTHSSLEDFAQQNGNPVPLFIEKCIQFIEQEGLDMEGIYRVPGNRAHVDTLLLKFDENPDINIADLDIPVNAVATALKDFFLKRLPPIFPSDSMANIANLAKQYTDIGQLSEMRTFLRELPNSNFEILKHMISHFVKITEKSSENSMDSKNLAICWWPTLLQFEFTNMDLFEQKRPHLMNFVQIMIDSYTDLFPFNADSEDNLATLSCSADELSSL</sequence>
<evidence type="ECO:0000313" key="5">
    <source>
        <dbReference type="EMBL" id="KAH9517740.1"/>
    </source>
</evidence>
<feature type="compositionally biased region" description="Basic and acidic residues" evidence="1">
    <location>
        <begin position="2062"/>
        <end position="2074"/>
    </location>
</feature>
<dbReference type="Gene3D" id="1.10.10.440">
    <property type="entry name" value="FF domain"/>
    <property type="match status" value="1"/>
</dbReference>
<dbReference type="SUPFAM" id="SSF52540">
    <property type="entry name" value="P-loop containing nucleoside triphosphate hydrolases"/>
    <property type="match status" value="1"/>
</dbReference>
<evidence type="ECO:0000259" key="2">
    <source>
        <dbReference type="PROSITE" id="PS50238"/>
    </source>
</evidence>
<proteinExistence type="predicted"/>
<dbReference type="GO" id="GO:0005829">
    <property type="term" value="C:cytosol"/>
    <property type="evidence" value="ECO:0007669"/>
    <property type="project" value="TreeGrafter"/>
</dbReference>
<dbReference type="PROSITE" id="PS50238">
    <property type="entry name" value="RHOGAP"/>
    <property type="match status" value="1"/>
</dbReference>
<evidence type="ECO:0000259" key="4">
    <source>
        <dbReference type="PROSITE" id="PS51853"/>
    </source>
</evidence>
<feature type="compositionally biased region" description="Low complexity" evidence="1">
    <location>
        <begin position="1861"/>
        <end position="1876"/>
    </location>
</feature>
<feature type="compositionally biased region" description="Low complexity" evidence="1">
    <location>
        <begin position="2040"/>
        <end position="2050"/>
    </location>
</feature>
<dbReference type="InterPro" id="IPR039006">
    <property type="entry name" value="RhoGAP_pG2"/>
</dbReference>
<evidence type="ECO:0000313" key="6">
    <source>
        <dbReference type="Proteomes" id="UP000790347"/>
    </source>
</evidence>
<feature type="compositionally biased region" description="Polar residues" evidence="1">
    <location>
        <begin position="1711"/>
        <end position="1721"/>
    </location>
</feature>
<gene>
    <name evidence="5" type="ORF">DERF_008379</name>
</gene>
<feature type="region of interest" description="Disordered" evidence="1">
    <location>
        <begin position="1852"/>
        <end position="1913"/>
    </location>
</feature>
<reference evidence="5" key="1">
    <citation type="submission" date="2013-05" db="EMBL/GenBank/DDBJ databases">
        <authorList>
            <person name="Yim A.K.Y."/>
            <person name="Chan T.F."/>
            <person name="Ji K.M."/>
            <person name="Liu X.Y."/>
            <person name="Zhou J.W."/>
            <person name="Li R.Q."/>
            <person name="Yang K.Y."/>
            <person name="Li J."/>
            <person name="Li M."/>
            <person name="Law P.T.W."/>
            <person name="Wu Y.L."/>
            <person name="Cai Z.L."/>
            <person name="Qin H."/>
            <person name="Bao Y."/>
            <person name="Leung R.K.K."/>
            <person name="Ng P.K.S."/>
            <person name="Zou J."/>
            <person name="Zhong X.J."/>
            <person name="Ran P.X."/>
            <person name="Zhong N.S."/>
            <person name="Liu Z.G."/>
            <person name="Tsui S.K.W."/>
        </authorList>
    </citation>
    <scope>NUCLEOTIDE SEQUENCE</scope>
    <source>
        <strain evidence="5">Derf</strain>
        <tissue evidence="5">Whole organism</tissue>
    </source>
</reference>
<feature type="compositionally biased region" description="Low complexity" evidence="1">
    <location>
        <begin position="1722"/>
        <end position="1738"/>
    </location>
</feature>
<evidence type="ECO:0008006" key="7">
    <source>
        <dbReference type="Google" id="ProtNLM"/>
    </source>
</evidence>
<feature type="domain" description="PG2 pseudoGTPase" evidence="4">
    <location>
        <begin position="810"/>
        <end position="995"/>
    </location>
</feature>
<dbReference type="GO" id="GO:0050770">
    <property type="term" value="P:regulation of axonogenesis"/>
    <property type="evidence" value="ECO:0007669"/>
    <property type="project" value="TreeGrafter"/>
</dbReference>
<organism evidence="5 6">
    <name type="scientific">Dermatophagoides farinae</name>
    <name type="common">American house dust mite</name>
    <dbReference type="NCBI Taxonomy" id="6954"/>
    <lineage>
        <taxon>Eukaryota</taxon>
        <taxon>Metazoa</taxon>
        <taxon>Ecdysozoa</taxon>
        <taxon>Arthropoda</taxon>
        <taxon>Chelicerata</taxon>
        <taxon>Arachnida</taxon>
        <taxon>Acari</taxon>
        <taxon>Acariformes</taxon>
        <taxon>Sarcoptiformes</taxon>
        <taxon>Astigmata</taxon>
        <taxon>Psoroptidia</taxon>
        <taxon>Analgoidea</taxon>
        <taxon>Pyroglyphidae</taxon>
        <taxon>Dermatophagoidinae</taxon>
        <taxon>Dermatophagoides</taxon>
    </lineage>
</organism>
<feature type="domain" description="Rho-GAP" evidence="2">
    <location>
        <begin position="2092"/>
        <end position="2281"/>
    </location>
</feature>
<dbReference type="InterPro" id="IPR057284">
    <property type="entry name" value="FF_RHG35_4th"/>
</dbReference>
<feature type="compositionally biased region" description="Low complexity" evidence="1">
    <location>
        <begin position="1436"/>
        <end position="1446"/>
    </location>
</feature>
<dbReference type="Gene3D" id="1.10.555.10">
    <property type="entry name" value="Rho GTPase activation protein"/>
    <property type="match status" value="1"/>
</dbReference>
<keyword evidence="6" id="KW-1185">Reference proteome</keyword>
<dbReference type="GO" id="GO:0005096">
    <property type="term" value="F:GTPase activator activity"/>
    <property type="evidence" value="ECO:0007669"/>
    <property type="project" value="TreeGrafter"/>
</dbReference>
<dbReference type="PROSITE" id="PS51852">
    <property type="entry name" value="PG1"/>
    <property type="match status" value="1"/>
</dbReference>
<dbReference type="InterPro" id="IPR036517">
    <property type="entry name" value="FF_domain_sf"/>
</dbReference>
<feature type="region of interest" description="Disordered" evidence="1">
    <location>
        <begin position="1"/>
        <end position="23"/>
    </location>
</feature>